<name>A0ABR6BSI2_9PSEU</name>
<sequence length="71" mass="7747">MSLRAVRRVVLAVSVALVVATCVIFAAVGGRHAHSPGHHADPNRSAVERLVNRVGDRMGIVRVYERPAHER</sequence>
<dbReference type="EMBL" id="JACJID010000006">
    <property type="protein sequence ID" value="MBA8929875.1"/>
    <property type="molecule type" value="Genomic_DNA"/>
</dbReference>
<reference evidence="1 2" key="1">
    <citation type="submission" date="2020-08" db="EMBL/GenBank/DDBJ databases">
        <title>Genomic Encyclopedia of Archaeal and Bacterial Type Strains, Phase II (KMG-II): from individual species to whole genera.</title>
        <authorList>
            <person name="Goeker M."/>
        </authorList>
    </citation>
    <scope>NUCLEOTIDE SEQUENCE [LARGE SCALE GENOMIC DNA]</scope>
    <source>
        <strain evidence="1 2">DSM 43850</strain>
    </source>
</reference>
<proteinExistence type="predicted"/>
<protein>
    <submittedName>
        <fullName evidence="1">Uncharacterized protein</fullName>
    </submittedName>
</protein>
<evidence type="ECO:0000313" key="2">
    <source>
        <dbReference type="Proteomes" id="UP000517916"/>
    </source>
</evidence>
<keyword evidence="2" id="KW-1185">Reference proteome</keyword>
<evidence type="ECO:0000313" key="1">
    <source>
        <dbReference type="EMBL" id="MBA8929875.1"/>
    </source>
</evidence>
<accession>A0ABR6BSI2</accession>
<gene>
    <name evidence="1" type="ORF">BC739_007108</name>
</gene>
<dbReference type="Proteomes" id="UP000517916">
    <property type="component" value="Unassembled WGS sequence"/>
</dbReference>
<comment type="caution">
    <text evidence="1">The sequence shown here is derived from an EMBL/GenBank/DDBJ whole genome shotgun (WGS) entry which is preliminary data.</text>
</comment>
<organism evidence="1 2">
    <name type="scientific">Kutzneria viridogrisea</name>
    <dbReference type="NCBI Taxonomy" id="47990"/>
    <lineage>
        <taxon>Bacteria</taxon>
        <taxon>Bacillati</taxon>
        <taxon>Actinomycetota</taxon>
        <taxon>Actinomycetes</taxon>
        <taxon>Pseudonocardiales</taxon>
        <taxon>Pseudonocardiaceae</taxon>
        <taxon>Kutzneria</taxon>
    </lineage>
</organism>
<dbReference type="RefSeq" id="WP_025354461.1">
    <property type="nucleotide sequence ID" value="NZ_BAAABQ010000005.1"/>
</dbReference>